<comment type="caution">
    <text evidence="2">The sequence shown here is derived from an EMBL/GenBank/DDBJ whole genome shotgun (WGS) entry which is preliminary data.</text>
</comment>
<sequence>MMDDIEDSQPMDNFKGKELEEEEEDADDFQSDREDEEAGHYEWMEDEDIKEDKDGQEDKEECREEEGGASNAKEDSADSTSLGLGDTPPSLPLEIVDTKEVPAANTDTFSRFASMTLNVDLVHEEGIVKQHRPKLQICSSMKTRVVVDVSSPPGAAATTHLSLNFAIQNGQLRVMEEGGGRVVTTRGNIAAAKLGSFACITFTYDRFKLSVNVDQRLVTDILRGEASSRTIDLFGQWMEHTLLPTILRKVHFVDSLWFTMEGRILSNFLQRQFSGVDMSELVFCFWPVICRHHWTLFALYLNRGARLLRLPGKKHYLIHFDSLKGLTNPFECLEQVQSGLRSLAEFVHDNDVRRALADSKEEIELKVVDVPQQTNVIDRLRILCHEDHEGTDCRWIGRQAWATLAYKGLVRGRGRMHSEGAAA</sequence>
<evidence type="ECO:0008006" key="4">
    <source>
        <dbReference type="Google" id="ProtNLM"/>
    </source>
</evidence>
<organism evidence="2 3">
    <name type="scientific">Adiantum capillus-veneris</name>
    <name type="common">Maidenhair fern</name>
    <dbReference type="NCBI Taxonomy" id="13818"/>
    <lineage>
        <taxon>Eukaryota</taxon>
        <taxon>Viridiplantae</taxon>
        <taxon>Streptophyta</taxon>
        <taxon>Embryophyta</taxon>
        <taxon>Tracheophyta</taxon>
        <taxon>Polypodiopsida</taxon>
        <taxon>Polypodiidae</taxon>
        <taxon>Polypodiales</taxon>
        <taxon>Pteridineae</taxon>
        <taxon>Pteridaceae</taxon>
        <taxon>Vittarioideae</taxon>
        <taxon>Adiantum</taxon>
    </lineage>
</organism>
<evidence type="ECO:0000313" key="3">
    <source>
        <dbReference type="Proteomes" id="UP000886520"/>
    </source>
</evidence>
<dbReference type="Gene3D" id="3.40.395.10">
    <property type="entry name" value="Adenoviral Proteinase, Chain A"/>
    <property type="match status" value="1"/>
</dbReference>
<feature type="compositionally biased region" description="Acidic residues" evidence="1">
    <location>
        <begin position="44"/>
        <end position="59"/>
    </location>
</feature>
<feature type="compositionally biased region" description="Basic and acidic residues" evidence="1">
    <location>
        <begin position="60"/>
        <end position="76"/>
    </location>
</feature>
<accession>A0A9D4UJ54</accession>
<dbReference type="SUPFAM" id="SSF54001">
    <property type="entry name" value="Cysteine proteinases"/>
    <property type="match status" value="1"/>
</dbReference>
<evidence type="ECO:0000313" key="2">
    <source>
        <dbReference type="EMBL" id="KAI5068878.1"/>
    </source>
</evidence>
<name>A0A9D4UJ54_ADICA</name>
<dbReference type="AlphaFoldDB" id="A0A9D4UJ54"/>
<feature type="region of interest" description="Disordered" evidence="1">
    <location>
        <begin position="1"/>
        <end position="93"/>
    </location>
</feature>
<protein>
    <recommendedName>
        <fullName evidence="4">Ubiquitin-like protease family profile domain-containing protein</fullName>
    </recommendedName>
</protein>
<dbReference type="Proteomes" id="UP000886520">
    <property type="component" value="Chromosome 16"/>
</dbReference>
<gene>
    <name evidence="2" type="ORF">GOP47_0017223</name>
</gene>
<evidence type="ECO:0000256" key="1">
    <source>
        <dbReference type="SAM" id="MobiDB-lite"/>
    </source>
</evidence>
<proteinExistence type="predicted"/>
<dbReference type="InterPro" id="IPR038765">
    <property type="entry name" value="Papain-like_cys_pep_sf"/>
</dbReference>
<dbReference type="EMBL" id="JABFUD020000016">
    <property type="protein sequence ID" value="KAI5068878.1"/>
    <property type="molecule type" value="Genomic_DNA"/>
</dbReference>
<feature type="compositionally biased region" description="Acidic residues" evidence="1">
    <location>
        <begin position="19"/>
        <end position="37"/>
    </location>
</feature>
<reference evidence="2" key="1">
    <citation type="submission" date="2021-01" db="EMBL/GenBank/DDBJ databases">
        <title>Adiantum capillus-veneris genome.</title>
        <authorList>
            <person name="Fang Y."/>
            <person name="Liao Q."/>
        </authorList>
    </citation>
    <scope>NUCLEOTIDE SEQUENCE</scope>
    <source>
        <strain evidence="2">H3</strain>
        <tissue evidence="2">Leaf</tissue>
    </source>
</reference>
<keyword evidence="3" id="KW-1185">Reference proteome</keyword>